<name>Q9AV03_ORYSJ</name>
<sequence length="87" mass="10264">MAAGSQPQISYDGYKRLYSNQVKFFPITFLKHSMISYIYHDRCASWETGSSEFLQRSDGEGAPLVRINRKKRLVWMWQLVLTPFQEK</sequence>
<evidence type="ECO:0000313" key="2">
    <source>
        <dbReference type="Proteomes" id="UP000000763"/>
    </source>
</evidence>
<evidence type="ECO:0000313" key="1">
    <source>
        <dbReference type="EMBL" id="AAK13161.1"/>
    </source>
</evidence>
<gene>
    <name evidence="1" type="primary">OSJNBa0026O12.3</name>
</gene>
<reference evidence="2" key="2">
    <citation type="journal article" date="2008" name="Nucleic Acids Res.">
        <title>The rice annotation project database (RAP-DB): 2008 update.</title>
        <authorList>
            <consortium name="The rice annotation project (RAP)"/>
        </authorList>
    </citation>
    <scope>GENOME REANNOTATION</scope>
    <source>
        <strain evidence="2">cv. Nipponbare</strain>
    </source>
</reference>
<accession>Q9AV03</accession>
<protein>
    <submittedName>
        <fullName evidence="1">Uncharacterized protein</fullName>
    </submittedName>
</protein>
<proteinExistence type="predicted"/>
<reference evidence="2" key="1">
    <citation type="journal article" date="2005" name="Nature">
        <title>The map-based sequence of the rice genome.</title>
        <authorList>
            <consortium name="International rice genome sequencing project (IRGSP)"/>
            <person name="Matsumoto T."/>
            <person name="Wu J."/>
            <person name="Kanamori H."/>
            <person name="Katayose Y."/>
            <person name="Fujisawa M."/>
            <person name="Namiki N."/>
            <person name="Mizuno H."/>
            <person name="Yamamoto K."/>
            <person name="Antonio B.A."/>
            <person name="Baba T."/>
            <person name="Sakata K."/>
            <person name="Nagamura Y."/>
            <person name="Aoki H."/>
            <person name="Arikawa K."/>
            <person name="Arita K."/>
            <person name="Bito T."/>
            <person name="Chiden Y."/>
            <person name="Fujitsuka N."/>
            <person name="Fukunaka R."/>
            <person name="Hamada M."/>
            <person name="Harada C."/>
            <person name="Hayashi A."/>
            <person name="Hijishita S."/>
            <person name="Honda M."/>
            <person name="Hosokawa S."/>
            <person name="Ichikawa Y."/>
            <person name="Idonuma A."/>
            <person name="Iijima M."/>
            <person name="Ikeda M."/>
            <person name="Ikeno M."/>
            <person name="Ito K."/>
            <person name="Ito S."/>
            <person name="Ito T."/>
            <person name="Ito Y."/>
            <person name="Ito Y."/>
            <person name="Iwabuchi A."/>
            <person name="Kamiya K."/>
            <person name="Karasawa W."/>
            <person name="Kurita K."/>
            <person name="Katagiri S."/>
            <person name="Kikuta A."/>
            <person name="Kobayashi H."/>
            <person name="Kobayashi N."/>
            <person name="Machita K."/>
            <person name="Maehara T."/>
            <person name="Masukawa M."/>
            <person name="Mizubayashi T."/>
            <person name="Mukai Y."/>
            <person name="Nagasaki H."/>
            <person name="Nagata Y."/>
            <person name="Naito S."/>
            <person name="Nakashima M."/>
            <person name="Nakama Y."/>
            <person name="Nakamichi Y."/>
            <person name="Nakamura M."/>
            <person name="Meguro A."/>
            <person name="Negishi M."/>
            <person name="Ohta I."/>
            <person name="Ohta T."/>
            <person name="Okamoto M."/>
            <person name="Ono N."/>
            <person name="Saji S."/>
            <person name="Sakaguchi M."/>
            <person name="Sakai K."/>
            <person name="Shibata M."/>
            <person name="Shimokawa T."/>
            <person name="Song J."/>
            <person name="Takazaki Y."/>
            <person name="Terasawa K."/>
            <person name="Tsugane M."/>
            <person name="Tsuji K."/>
            <person name="Ueda S."/>
            <person name="Waki K."/>
            <person name="Yamagata H."/>
            <person name="Yamamoto M."/>
            <person name="Yamamoto S."/>
            <person name="Yamane H."/>
            <person name="Yoshiki S."/>
            <person name="Yoshihara R."/>
            <person name="Yukawa K."/>
            <person name="Zhong H."/>
            <person name="Yano M."/>
            <person name="Yuan Q."/>
            <person name="Ouyang S."/>
            <person name="Liu J."/>
            <person name="Jones K.M."/>
            <person name="Gansberger K."/>
            <person name="Moffat K."/>
            <person name="Hill J."/>
            <person name="Bera J."/>
            <person name="Fadrosh D."/>
            <person name="Jin S."/>
            <person name="Johri S."/>
            <person name="Kim M."/>
            <person name="Overton L."/>
            <person name="Reardon M."/>
            <person name="Tsitrin T."/>
            <person name="Vuong H."/>
            <person name="Weaver B."/>
            <person name="Ciecko A."/>
            <person name="Tallon L."/>
            <person name="Jackson J."/>
            <person name="Pai G."/>
            <person name="Aken S.V."/>
            <person name="Utterback T."/>
            <person name="Reidmuller S."/>
            <person name="Feldblyum T."/>
            <person name="Hsiao J."/>
            <person name="Zismann V."/>
            <person name="Iobst S."/>
            <person name="de Vazeille A.R."/>
            <person name="Buell C.R."/>
            <person name="Ying K."/>
            <person name="Li Y."/>
            <person name="Lu T."/>
            <person name="Huang Y."/>
            <person name="Zhao Q."/>
            <person name="Feng Q."/>
            <person name="Zhang L."/>
            <person name="Zhu J."/>
            <person name="Weng Q."/>
            <person name="Mu J."/>
            <person name="Lu Y."/>
            <person name="Fan D."/>
            <person name="Liu Y."/>
            <person name="Guan J."/>
            <person name="Zhang Y."/>
            <person name="Yu S."/>
            <person name="Liu X."/>
            <person name="Zhang Y."/>
            <person name="Hong G."/>
            <person name="Han B."/>
            <person name="Choisne N."/>
            <person name="Demange N."/>
            <person name="Orjeda G."/>
            <person name="Samain S."/>
            <person name="Cattolico L."/>
            <person name="Pelletier E."/>
            <person name="Couloux A."/>
            <person name="Segurens B."/>
            <person name="Wincker P."/>
            <person name="D'Hont A."/>
            <person name="Scarpelli C."/>
            <person name="Weissenbach J."/>
            <person name="Salanoubat M."/>
            <person name="Quetier F."/>
            <person name="Yu Y."/>
            <person name="Kim H.R."/>
            <person name="Rambo T."/>
            <person name="Currie J."/>
            <person name="Collura K."/>
            <person name="Luo M."/>
            <person name="Yang T."/>
            <person name="Ammiraju J.S.S."/>
            <person name="Engler F."/>
            <person name="Soderlund C."/>
            <person name="Wing R.A."/>
            <person name="Palmer L.E."/>
            <person name="de la Bastide M."/>
            <person name="Spiegel L."/>
            <person name="Nascimento L."/>
            <person name="Zutavern T."/>
            <person name="O'Shaughnessy A."/>
            <person name="Dike S."/>
            <person name="Dedhia N."/>
            <person name="Preston R."/>
            <person name="Balija V."/>
            <person name="McCombie W.R."/>
            <person name="Chow T."/>
            <person name="Chen H."/>
            <person name="Chung M."/>
            <person name="Chen C."/>
            <person name="Shaw J."/>
            <person name="Wu H."/>
            <person name="Hsiao K."/>
            <person name="Chao Y."/>
            <person name="Chu M."/>
            <person name="Cheng C."/>
            <person name="Hour A."/>
            <person name="Lee P."/>
            <person name="Lin S."/>
            <person name="Lin Y."/>
            <person name="Liou J."/>
            <person name="Liu S."/>
            <person name="Hsing Y."/>
            <person name="Raghuvanshi S."/>
            <person name="Mohanty A."/>
            <person name="Bharti A.K."/>
            <person name="Gaur A."/>
            <person name="Gupta V."/>
            <person name="Kumar D."/>
            <person name="Ravi V."/>
            <person name="Vij S."/>
            <person name="Kapur A."/>
            <person name="Khurana P."/>
            <person name="Khurana P."/>
            <person name="Khurana J.P."/>
            <person name="Tyagi A.K."/>
            <person name="Gaikwad K."/>
            <person name="Singh A."/>
            <person name="Dalal V."/>
            <person name="Srivastava S."/>
            <person name="Dixit A."/>
            <person name="Pal A.K."/>
            <person name="Ghazi I.A."/>
            <person name="Yadav M."/>
            <person name="Pandit A."/>
            <person name="Bhargava A."/>
            <person name="Sureshbabu K."/>
            <person name="Batra K."/>
            <person name="Sharma T.R."/>
            <person name="Mohapatra T."/>
            <person name="Singh N.K."/>
            <person name="Messing J."/>
            <person name="Nelson A.B."/>
            <person name="Fuks G."/>
            <person name="Kavchok S."/>
            <person name="Keizer G."/>
            <person name="Linton E."/>
            <person name="Llaca V."/>
            <person name="Song R."/>
            <person name="Tanyolac B."/>
            <person name="Young S."/>
            <person name="Ho-Il K."/>
            <person name="Hahn J.H."/>
            <person name="Sangsakoo G."/>
            <person name="Vanavichit A."/>
            <person name="de Mattos Luiz.A.T."/>
            <person name="Zimmer P.D."/>
            <person name="Malone G."/>
            <person name="Dellagostin O."/>
            <person name="de Oliveira A.C."/>
            <person name="Bevan M."/>
            <person name="Bancroft I."/>
            <person name="Minx P."/>
            <person name="Cordum H."/>
            <person name="Wilson R."/>
            <person name="Cheng Z."/>
            <person name="Jin W."/>
            <person name="Jiang J."/>
            <person name="Leong S.A."/>
            <person name="Iwama H."/>
            <person name="Gojobori T."/>
            <person name="Itoh T."/>
            <person name="Niimura Y."/>
            <person name="Fujii Y."/>
            <person name="Habara T."/>
            <person name="Sakai H."/>
            <person name="Sato Y."/>
            <person name="Wilson G."/>
            <person name="Kumar K."/>
            <person name="McCouch S."/>
            <person name="Juretic N."/>
            <person name="Hoen D."/>
            <person name="Wright S."/>
            <person name="Bruskiewich R."/>
            <person name="Bureau T."/>
            <person name="Miyao A."/>
            <person name="Hirochika H."/>
            <person name="Nishikawa T."/>
            <person name="Kadowaki K."/>
            <person name="Sugiura M."/>
            <person name="Burr B."/>
            <person name="Sasaki T."/>
        </authorList>
    </citation>
    <scope>NUCLEOTIDE SEQUENCE [LARGE SCALE GENOMIC DNA]</scope>
    <source>
        <strain evidence="2">cv. Nipponbare</strain>
    </source>
</reference>
<organism evidence="1 2">
    <name type="scientific">Oryza sativa subsp. japonica</name>
    <name type="common">Rice</name>
    <dbReference type="NCBI Taxonomy" id="39947"/>
    <lineage>
        <taxon>Eukaryota</taxon>
        <taxon>Viridiplantae</taxon>
        <taxon>Streptophyta</taxon>
        <taxon>Embryophyta</taxon>
        <taxon>Tracheophyta</taxon>
        <taxon>Spermatophyta</taxon>
        <taxon>Magnoliopsida</taxon>
        <taxon>Liliopsida</taxon>
        <taxon>Poales</taxon>
        <taxon>Poaceae</taxon>
        <taxon>BOP clade</taxon>
        <taxon>Oryzoideae</taxon>
        <taxon>Oryzeae</taxon>
        <taxon>Oryzinae</taxon>
        <taxon>Oryza</taxon>
        <taxon>Oryza sativa</taxon>
    </lineage>
</organism>
<dbReference type="EMBL" id="AC078829">
    <property type="protein sequence ID" value="AAK13161.1"/>
    <property type="molecule type" value="Genomic_DNA"/>
</dbReference>
<dbReference type="Proteomes" id="UP000000763">
    <property type="component" value="Chromosome 10"/>
</dbReference>
<dbReference type="AlphaFoldDB" id="Q9AV03"/>